<keyword evidence="2" id="KW-0614">Plasmid</keyword>
<reference evidence="2" key="1">
    <citation type="submission" date="2010-09" db="EMBL/GenBank/DDBJ databases">
        <title>Complete sequence of Plasmid3 of Cyanothece sp. PCC 7822.</title>
        <authorList>
            <consortium name="US DOE Joint Genome Institute"/>
            <person name="Lucas S."/>
            <person name="Copeland A."/>
            <person name="Lapidus A."/>
            <person name="Cheng J.-F."/>
            <person name="Bruce D."/>
            <person name="Goodwin L."/>
            <person name="Pitluck S."/>
            <person name="Saunders E."/>
            <person name="Brettin T."/>
            <person name="Detter J.C."/>
            <person name="Han C."/>
            <person name="Land M."/>
            <person name="Hauser L."/>
            <person name="Chang Y.-J."/>
            <person name="Jeffries C."/>
            <person name="Kyrpides N."/>
            <person name="Ivanova N."/>
            <person name="Mikhailova N."/>
            <person name="Pakrasi H."/>
            <person name="Sherman L."/>
            <person name="Woyke T."/>
        </authorList>
    </citation>
    <scope>NUCLEOTIDE SEQUENCE</scope>
    <source>
        <strain evidence="2">PCC 7822</strain>
        <plasmid evidence="2">Cy782203</plasmid>
    </source>
</reference>
<evidence type="ECO:0000313" key="3">
    <source>
        <dbReference type="EMBL" id="ADN18541.1"/>
    </source>
</evidence>
<dbReference type="HOGENOM" id="CLU_1303215_0_0_3"/>
<keyword evidence="4" id="KW-1185">Reference proteome</keyword>
<evidence type="ECO:0000313" key="4">
    <source>
        <dbReference type="Proteomes" id="UP000008206"/>
    </source>
</evidence>
<accession>E0UN83</accession>
<dbReference type="Proteomes" id="UP000008206">
    <property type="component" value="Plasmid Cy782203"/>
</dbReference>
<dbReference type="EMBL" id="CP002201">
    <property type="protein sequence ID" value="ADN18541.1"/>
    <property type="molecule type" value="Genomic_DNA"/>
</dbReference>
<sequence length="211" mass="23561">MSVLQKSIELTEENNQEILSHIANLKKQLTDLEQEFRIREQLAQGQKTAEREAQSLLNQIRKLFKDLCPVFDPDSLQNLATEIQEIATEVINNHSEYAQSGRFLNPQGEDTEPTTDAQNIPLMVEALPPHDDDSTKLTPTQIQTILQSEPETTVNFIKQQLEISGKAKQLPTIAQKISEIGLTHKRLRNLIQAAFLTASPPMLTGNGVVAA</sequence>
<dbReference type="EMBL" id="CP002201">
    <property type="protein sequence ID" value="ADN18413.1"/>
    <property type="molecule type" value="Genomic_DNA"/>
</dbReference>
<feature type="coiled-coil region" evidence="1">
    <location>
        <begin position="8"/>
        <end position="66"/>
    </location>
</feature>
<name>E0UN83_GLOV7</name>
<reference evidence="4" key="2">
    <citation type="journal article" date="2011" name="MBio">
        <title>Novel metabolic attributes of the genus Cyanothece, comprising a group of unicellular nitrogen-fixing Cyanobacteria.</title>
        <authorList>
            <person name="Bandyopadhyay A."/>
            <person name="Elvitigala T."/>
            <person name="Welsh E."/>
            <person name="Stockel J."/>
            <person name="Liberton M."/>
            <person name="Min H."/>
            <person name="Sherman L.A."/>
            <person name="Pakrasi H.B."/>
        </authorList>
    </citation>
    <scope>NUCLEOTIDE SEQUENCE [LARGE SCALE GENOMIC DNA]</scope>
    <source>
        <strain evidence="4">PCC 7822</strain>
        <plasmid evidence="4">Cy782203</plasmid>
    </source>
</reference>
<dbReference type="KEGG" id="cyj:Cyan7822_6897"/>
<dbReference type="KEGG" id="cyj:Cyan7822_6737"/>
<evidence type="ECO:0000313" key="2">
    <source>
        <dbReference type="EMBL" id="ADN18413.1"/>
    </source>
</evidence>
<proteinExistence type="predicted"/>
<geneLocation type="plasmid" evidence="2 4">
    <name>Cy782203</name>
</geneLocation>
<dbReference type="OrthoDB" id="429572at2"/>
<keyword evidence="1" id="KW-0175">Coiled coil</keyword>
<dbReference type="RefSeq" id="WP_013325539.1">
    <property type="nucleotide sequence ID" value="NC_014502.1"/>
</dbReference>
<organism evidence="2 4">
    <name type="scientific">Gloeothece verrucosa (strain PCC 7822)</name>
    <name type="common">Cyanothece sp. (strain PCC 7822)</name>
    <dbReference type="NCBI Taxonomy" id="497965"/>
    <lineage>
        <taxon>Bacteria</taxon>
        <taxon>Bacillati</taxon>
        <taxon>Cyanobacteriota</taxon>
        <taxon>Cyanophyceae</taxon>
        <taxon>Oscillatoriophycideae</taxon>
        <taxon>Chroococcales</taxon>
        <taxon>Aphanothecaceae</taxon>
        <taxon>Gloeothece</taxon>
        <taxon>Gloeothece verrucosa</taxon>
    </lineage>
</organism>
<gene>
    <name evidence="2" type="ordered locus">Cyan7822_6737</name>
    <name evidence="3" type="ordered locus">Cyan7822_6897</name>
</gene>
<protein>
    <submittedName>
        <fullName evidence="2">Uncharacterized protein</fullName>
    </submittedName>
</protein>
<evidence type="ECO:0000256" key="1">
    <source>
        <dbReference type="SAM" id="Coils"/>
    </source>
</evidence>
<dbReference type="AlphaFoldDB" id="E0UN83"/>